<dbReference type="EMBL" id="JAPZBQ010000002">
    <property type="protein sequence ID" value="KAJ5345977.1"/>
    <property type="molecule type" value="Genomic_DNA"/>
</dbReference>
<dbReference type="PANTHER" id="PTHR32487">
    <property type="entry name" value="3-OXO-DELTA(4,5)-STEROID 5-BETA-REDUCTASE"/>
    <property type="match status" value="1"/>
</dbReference>
<gene>
    <name evidence="2" type="ORF">N7452_003981</name>
</gene>
<dbReference type="InterPro" id="IPR055222">
    <property type="entry name" value="PRISE-like_Rossmann-fold"/>
</dbReference>
<dbReference type="CDD" id="cd08948">
    <property type="entry name" value="5beta-POR_like_SDR_a"/>
    <property type="match status" value="1"/>
</dbReference>
<evidence type="ECO:0000313" key="3">
    <source>
        <dbReference type="Proteomes" id="UP001147695"/>
    </source>
</evidence>
<dbReference type="AlphaFoldDB" id="A0A9W9QUQ2"/>
<dbReference type="Gene3D" id="3.40.50.720">
    <property type="entry name" value="NAD(P)-binding Rossmann-like Domain"/>
    <property type="match status" value="1"/>
</dbReference>
<dbReference type="Proteomes" id="UP001147695">
    <property type="component" value="Unassembled WGS sequence"/>
</dbReference>
<organism evidence="2 3">
    <name type="scientific">Penicillium brevicompactum</name>
    <dbReference type="NCBI Taxonomy" id="5074"/>
    <lineage>
        <taxon>Eukaryota</taxon>
        <taxon>Fungi</taxon>
        <taxon>Dikarya</taxon>
        <taxon>Ascomycota</taxon>
        <taxon>Pezizomycotina</taxon>
        <taxon>Eurotiomycetes</taxon>
        <taxon>Eurotiomycetidae</taxon>
        <taxon>Eurotiales</taxon>
        <taxon>Aspergillaceae</taxon>
        <taxon>Penicillium</taxon>
    </lineage>
</organism>
<dbReference type="SUPFAM" id="SSF51735">
    <property type="entry name" value="NAD(P)-binding Rossmann-fold domains"/>
    <property type="match status" value="1"/>
</dbReference>
<dbReference type="Pfam" id="PF22917">
    <property type="entry name" value="PRISE"/>
    <property type="match status" value="1"/>
</dbReference>
<reference evidence="2" key="1">
    <citation type="submission" date="2022-12" db="EMBL/GenBank/DDBJ databases">
        <authorList>
            <person name="Petersen C."/>
        </authorList>
    </citation>
    <scope>NUCLEOTIDE SEQUENCE</scope>
    <source>
        <strain evidence="2">IBT 35673</strain>
    </source>
</reference>
<dbReference type="InterPro" id="IPR036291">
    <property type="entry name" value="NAD(P)-bd_dom_sf"/>
</dbReference>
<name>A0A9W9QUQ2_PENBR</name>
<dbReference type="PANTHER" id="PTHR32487:SF8">
    <property type="entry name" value="NAD-DEPENDENT EPIMERASE_DEHYDRATASE DOMAIN-CONTAINING PROTEIN"/>
    <property type="match status" value="1"/>
</dbReference>
<accession>A0A9W9QUQ2</accession>
<evidence type="ECO:0000259" key="1">
    <source>
        <dbReference type="Pfam" id="PF22917"/>
    </source>
</evidence>
<evidence type="ECO:0000313" key="2">
    <source>
        <dbReference type="EMBL" id="KAJ5345977.1"/>
    </source>
</evidence>
<reference evidence="2" key="2">
    <citation type="journal article" date="2023" name="IMA Fungus">
        <title>Comparative genomic study of the Penicillium genus elucidates a diverse pangenome and 15 lateral gene transfer events.</title>
        <authorList>
            <person name="Petersen C."/>
            <person name="Sorensen T."/>
            <person name="Nielsen M.R."/>
            <person name="Sondergaard T.E."/>
            <person name="Sorensen J.L."/>
            <person name="Fitzpatrick D.A."/>
            <person name="Frisvad J.C."/>
            <person name="Nielsen K.L."/>
        </authorList>
    </citation>
    <scope>NUCLEOTIDE SEQUENCE</scope>
    <source>
        <strain evidence="2">IBT 35673</strain>
    </source>
</reference>
<comment type="caution">
    <text evidence="2">The sequence shown here is derived from an EMBL/GenBank/DDBJ whole genome shotgun (WGS) entry which is preliminary data.</text>
</comment>
<feature type="domain" description="PRISE-like Rossmann-fold" evidence="1">
    <location>
        <begin position="8"/>
        <end position="384"/>
    </location>
</feature>
<sequence length="386" mass="42749">MSRNENHALIFGASGISGWSLMNQCLQYPSKDSFQSVTGLCNRPLSKEDAYLPADDRLSIVSGVDLTQPVKVVTDQLKKIANIGSINVVFFAAYIDGSDFASRRQLNTLILQTAIESVQNAGANLQTVILQTGGKGYGLEFSKELDIRPPLRESMPRIPEPWKSNIFYYEQYDMLDALSDGGKKWTFSEIRPDGIIGFVPGSNAMNLAQGIALYLSLYREVHGPGAKISFPGTAHGYNSTHSDTFQDILSKMEIFAGLNRDRCSHGSSFNVADGHAVSWAQVWPGICAYFGLVGDGPGDQVVKVQQFVSDHQETWKQLANDRGLRAGSIADFNWPFVHFMMVEFDFDRQYSLDAARSVGFEDSIETVQGYRCAFDRMAKAKLIPSY</sequence>
<proteinExistence type="predicted"/>
<protein>
    <recommendedName>
        <fullName evidence="1">PRISE-like Rossmann-fold domain-containing protein</fullName>
    </recommendedName>
</protein>